<proteinExistence type="predicted"/>
<dbReference type="Gene3D" id="3.60.20.10">
    <property type="entry name" value="Glutamine Phosphoribosylpyrophosphate, subunit 1, domain 1"/>
    <property type="match status" value="1"/>
</dbReference>
<evidence type="ECO:0000259" key="1">
    <source>
        <dbReference type="PROSITE" id="PS51278"/>
    </source>
</evidence>
<dbReference type="SUPFAM" id="SSF56235">
    <property type="entry name" value="N-terminal nucleophile aminohydrolases (Ntn hydrolases)"/>
    <property type="match status" value="1"/>
</dbReference>
<organism evidence="2">
    <name type="scientific">marine metagenome</name>
    <dbReference type="NCBI Taxonomy" id="408172"/>
    <lineage>
        <taxon>unclassified sequences</taxon>
        <taxon>metagenomes</taxon>
        <taxon>ecological metagenomes</taxon>
    </lineage>
</organism>
<name>A0A382ITB3_9ZZZZ</name>
<dbReference type="Pfam" id="PF13522">
    <property type="entry name" value="GATase_6"/>
    <property type="match status" value="1"/>
</dbReference>
<dbReference type="AlphaFoldDB" id="A0A382ITB3"/>
<accession>A0A382ITB3</accession>
<protein>
    <recommendedName>
        <fullName evidence="1">Glutamine amidotransferase type-2 domain-containing protein</fullName>
    </recommendedName>
</protein>
<dbReference type="EMBL" id="UINC01069596">
    <property type="protein sequence ID" value="SVC03094.1"/>
    <property type="molecule type" value="Genomic_DNA"/>
</dbReference>
<feature type="non-terminal residue" evidence="2">
    <location>
        <position position="82"/>
    </location>
</feature>
<reference evidence="2" key="1">
    <citation type="submission" date="2018-05" db="EMBL/GenBank/DDBJ databases">
        <authorList>
            <person name="Lanie J.A."/>
            <person name="Ng W.-L."/>
            <person name="Kazmierczak K.M."/>
            <person name="Andrzejewski T.M."/>
            <person name="Davidsen T.M."/>
            <person name="Wayne K.J."/>
            <person name="Tettelin H."/>
            <person name="Glass J.I."/>
            <person name="Rusch D."/>
            <person name="Podicherti R."/>
            <person name="Tsui H.-C.T."/>
            <person name="Winkler M.E."/>
        </authorList>
    </citation>
    <scope>NUCLEOTIDE SEQUENCE</scope>
</reference>
<feature type="domain" description="Glutamine amidotransferase type-2" evidence="1">
    <location>
        <begin position="2"/>
        <end position="82"/>
    </location>
</feature>
<dbReference type="InterPro" id="IPR017932">
    <property type="entry name" value="GATase_2_dom"/>
</dbReference>
<sequence>MCGIAGFWRGSAYKNTNWLEETASNMVSTLIQRGPDDSGTWVDSEVGLGFGHRRLSIIDVSDAGHQPMISEDGRYVITYNGE</sequence>
<dbReference type="PANTHER" id="PTHR43284:SF1">
    <property type="entry name" value="ASPARAGINE SYNTHETASE"/>
    <property type="match status" value="1"/>
</dbReference>
<dbReference type="InterPro" id="IPR051786">
    <property type="entry name" value="ASN_synthetase/amidase"/>
</dbReference>
<evidence type="ECO:0000313" key="2">
    <source>
        <dbReference type="EMBL" id="SVC03094.1"/>
    </source>
</evidence>
<dbReference type="InterPro" id="IPR029055">
    <property type="entry name" value="Ntn_hydrolases_N"/>
</dbReference>
<dbReference type="GO" id="GO:0005829">
    <property type="term" value="C:cytosol"/>
    <property type="evidence" value="ECO:0007669"/>
    <property type="project" value="TreeGrafter"/>
</dbReference>
<dbReference type="PROSITE" id="PS51278">
    <property type="entry name" value="GATASE_TYPE_2"/>
    <property type="match status" value="1"/>
</dbReference>
<dbReference type="PANTHER" id="PTHR43284">
    <property type="entry name" value="ASPARAGINE SYNTHETASE (GLUTAMINE-HYDROLYZING)"/>
    <property type="match status" value="1"/>
</dbReference>
<gene>
    <name evidence="2" type="ORF">METZ01_LOCUS255948</name>
</gene>